<keyword evidence="2 5" id="KW-0812">Transmembrane</keyword>
<dbReference type="Pfam" id="PF02674">
    <property type="entry name" value="Colicin_V"/>
    <property type="match status" value="1"/>
</dbReference>
<comment type="subcellular location">
    <subcellularLocation>
        <location evidence="1">Membrane</location>
        <topology evidence="1">Multi-pass membrane protein</topology>
    </subcellularLocation>
</comment>
<dbReference type="EMBL" id="QENZ01000003">
    <property type="protein sequence ID" value="PVX52520.1"/>
    <property type="molecule type" value="Genomic_DNA"/>
</dbReference>
<evidence type="ECO:0000256" key="4">
    <source>
        <dbReference type="ARBA" id="ARBA00023136"/>
    </source>
</evidence>
<keyword evidence="7" id="KW-1185">Reference proteome</keyword>
<evidence type="ECO:0000256" key="3">
    <source>
        <dbReference type="ARBA" id="ARBA00022989"/>
    </source>
</evidence>
<name>A0A7L4URY8_BALHA</name>
<dbReference type="PANTHER" id="PTHR37306">
    <property type="entry name" value="COLICIN V PRODUCTION PROTEIN"/>
    <property type="match status" value="1"/>
</dbReference>
<evidence type="ECO:0000256" key="1">
    <source>
        <dbReference type="ARBA" id="ARBA00004141"/>
    </source>
</evidence>
<dbReference type="Proteomes" id="UP000251835">
    <property type="component" value="Unassembled WGS sequence"/>
</dbReference>
<organism evidence="6 7">
    <name type="scientific">Balneicella halophila</name>
    <dbReference type="NCBI Taxonomy" id="1537566"/>
    <lineage>
        <taxon>Bacteria</taxon>
        <taxon>Pseudomonadati</taxon>
        <taxon>Bacteroidota</taxon>
        <taxon>Bacteroidia</taxon>
        <taxon>Bacteroidales</taxon>
        <taxon>Balneicellaceae</taxon>
        <taxon>Balneicella</taxon>
    </lineage>
</organism>
<evidence type="ECO:0000256" key="2">
    <source>
        <dbReference type="ARBA" id="ARBA00022692"/>
    </source>
</evidence>
<sequence>MVWIDIVLLIIILWFAYKGFRNGFIVELTTFAALILAIWGALKYRLFTTEFLHDKLGMQGDYLPFLSFVITFLVILVAVSIIGKVITQALHIAQLGILNRLLGLIFGLLKIGIILSLVVNGLDRVNKDKQIVKQKTINDSYLYYPLNGFAGVIYEFADEHFDEVKETIDKTLEDIDSTPI</sequence>
<gene>
    <name evidence="6" type="ORF">C7377_0844</name>
</gene>
<accession>A0A7L4URY8</accession>
<proteinExistence type="predicted"/>
<feature type="transmembrane region" description="Helical" evidence="5">
    <location>
        <begin position="24"/>
        <end position="42"/>
    </location>
</feature>
<dbReference type="InterPro" id="IPR003825">
    <property type="entry name" value="Colicin-V_CvpA"/>
</dbReference>
<dbReference type="AlphaFoldDB" id="A0A7L4URY8"/>
<evidence type="ECO:0000256" key="5">
    <source>
        <dbReference type="SAM" id="Phobius"/>
    </source>
</evidence>
<protein>
    <submittedName>
        <fullName evidence="6">Membrane protein required for colicin V production</fullName>
    </submittedName>
</protein>
<keyword evidence="4 5" id="KW-0472">Membrane</keyword>
<evidence type="ECO:0000313" key="6">
    <source>
        <dbReference type="EMBL" id="PVX52520.1"/>
    </source>
</evidence>
<evidence type="ECO:0000313" key="7">
    <source>
        <dbReference type="Proteomes" id="UP000251835"/>
    </source>
</evidence>
<dbReference type="GO" id="GO:0016020">
    <property type="term" value="C:membrane"/>
    <property type="evidence" value="ECO:0007669"/>
    <property type="project" value="UniProtKB-SubCell"/>
</dbReference>
<dbReference type="GO" id="GO:0009403">
    <property type="term" value="P:toxin biosynthetic process"/>
    <property type="evidence" value="ECO:0007669"/>
    <property type="project" value="InterPro"/>
</dbReference>
<comment type="caution">
    <text evidence="6">The sequence shown here is derived from an EMBL/GenBank/DDBJ whole genome shotgun (WGS) entry which is preliminary data.</text>
</comment>
<keyword evidence="3 5" id="KW-1133">Transmembrane helix</keyword>
<reference evidence="6 7" key="1">
    <citation type="submission" date="2018-05" db="EMBL/GenBank/DDBJ databases">
        <title>Genomic Encyclopedia of Type Strains, Phase IV (KMG-IV): sequencing the most valuable type-strain genomes for metagenomic binning, comparative biology and taxonomic classification.</title>
        <authorList>
            <person name="Goeker M."/>
        </authorList>
    </citation>
    <scope>NUCLEOTIDE SEQUENCE [LARGE SCALE GENOMIC DNA]</scope>
    <source>
        <strain evidence="6 7">DSM 28579</strain>
    </source>
</reference>
<dbReference type="PANTHER" id="PTHR37306:SF1">
    <property type="entry name" value="COLICIN V PRODUCTION PROTEIN"/>
    <property type="match status" value="1"/>
</dbReference>
<dbReference type="OrthoDB" id="9799585at2"/>
<dbReference type="RefSeq" id="WP_116496048.1">
    <property type="nucleotide sequence ID" value="NZ_QENZ01000003.1"/>
</dbReference>
<feature type="transmembrane region" description="Helical" evidence="5">
    <location>
        <begin position="98"/>
        <end position="119"/>
    </location>
</feature>
<feature type="transmembrane region" description="Helical" evidence="5">
    <location>
        <begin position="62"/>
        <end position="86"/>
    </location>
</feature>